<dbReference type="PANTHER" id="PTHR44846">
    <property type="entry name" value="MANNOSYL-D-GLYCERATE TRANSPORT/METABOLISM SYSTEM REPRESSOR MNGR-RELATED"/>
    <property type="match status" value="1"/>
</dbReference>
<dbReference type="SUPFAM" id="SSF64288">
    <property type="entry name" value="Chorismate lyase-like"/>
    <property type="match status" value="1"/>
</dbReference>
<evidence type="ECO:0000256" key="1">
    <source>
        <dbReference type="ARBA" id="ARBA00023015"/>
    </source>
</evidence>
<dbReference type="PRINTS" id="PR00035">
    <property type="entry name" value="HTHGNTR"/>
</dbReference>
<dbReference type="CDD" id="cd07377">
    <property type="entry name" value="WHTH_GntR"/>
    <property type="match status" value="1"/>
</dbReference>
<dbReference type="RefSeq" id="WP_142708912.1">
    <property type="nucleotide sequence ID" value="NZ_VIRS01000036.1"/>
</dbReference>
<dbReference type="InParanoid" id="A0A545AH59"/>
<dbReference type="Pfam" id="PF07702">
    <property type="entry name" value="UTRA"/>
    <property type="match status" value="1"/>
</dbReference>
<organism evidence="5 6">
    <name type="scientific">Cryptosporangium phraense</name>
    <dbReference type="NCBI Taxonomy" id="2593070"/>
    <lineage>
        <taxon>Bacteria</taxon>
        <taxon>Bacillati</taxon>
        <taxon>Actinomycetota</taxon>
        <taxon>Actinomycetes</taxon>
        <taxon>Cryptosporangiales</taxon>
        <taxon>Cryptosporangiaceae</taxon>
        <taxon>Cryptosporangium</taxon>
    </lineage>
</organism>
<evidence type="ECO:0000259" key="4">
    <source>
        <dbReference type="PROSITE" id="PS50949"/>
    </source>
</evidence>
<evidence type="ECO:0000256" key="2">
    <source>
        <dbReference type="ARBA" id="ARBA00023125"/>
    </source>
</evidence>
<dbReference type="PROSITE" id="PS50949">
    <property type="entry name" value="HTH_GNTR"/>
    <property type="match status" value="1"/>
</dbReference>
<dbReference type="InterPro" id="IPR050679">
    <property type="entry name" value="Bact_HTH_transcr_reg"/>
</dbReference>
<dbReference type="PANTHER" id="PTHR44846:SF1">
    <property type="entry name" value="MANNOSYL-D-GLYCERATE TRANSPORT_METABOLISM SYSTEM REPRESSOR MNGR-RELATED"/>
    <property type="match status" value="1"/>
</dbReference>
<dbReference type="InterPro" id="IPR028978">
    <property type="entry name" value="Chorismate_lyase_/UTRA_dom_sf"/>
</dbReference>
<dbReference type="EMBL" id="VIRS01000036">
    <property type="protein sequence ID" value="TQS40651.1"/>
    <property type="molecule type" value="Genomic_DNA"/>
</dbReference>
<dbReference type="InterPro" id="IPR011663">
    <property type="entry name" value="UTRA"/>
</dbReference>
<feature type="domain" description="HTH gntR-type" evidence="4">
    <location>
        <begin position="17"/>
        <end position="85"/>
    </location>
</feature>
<dbReference type="GO" id="GO:0003677">
    <property type="term" value="F:DNA binding"/>
    <property type="evidence" value="ECO:0007669"/>
    <property type="project" value="UniProtKB-KW"/>
</dbReference>
<protein>
    <submittedName>
        <fullName evidence="5">GntR family transcriptional regulator</fullName>
    </submittedName>
</protein>
<evidence type="ECO:0000256" key="3">
    <source>
        <dbReference type="ARBA" id="ARBA00023163"/>
    </source>
</evidence>
<dbReference type="InterPro" id="IPR036390">
    <property type="entry name" value="WH_DNA-bd_sf"/>
</dbReference>
<dbReference type="Pfam" id="PF00392">
    <property type="entry name" value="GntR"/>
    <property type="match status" value="1"/>
</dbReference>
<dbReference type="GO" id="GO:0003700">
    <property type="term" value="F:DNA-binding transcription factor activity"/>
    <property type="evidence" value="ECO:0007669"/>
    <property type="project" value="InterPro"/>
</dbReference>
<keyword evidence="2" id="KW-0238">DNA-binding</keyword>
<proteinExistence type="predicted"/>
<dbReference type="Proteomes" id="UP000317982">
    <property type="component" value="Unassembled WGS sequence"/>
</dbReference>
<keyword evidence="3" id="KW-0804">Transcription</keyword>
<evidence type="ECO:0000313" key="6">
    <source>
        <dbReference type="Proteomes" id="UP000317982"/>
    </source>
</evidence>
<dbReference type="Gene3D" id="3.40.1410.10">
    <property type="entry name" value="Chorismate lyase-like"/>
    <property type="match status" value="1"/>
</dbReference>
<dbReference type="InterPro" id="IPR000524">
    <property type="entry name" value="Tscrpt_reg_HTH_GntR"/>
</dbReference>
<dbReference type="FunCoup" id="A0A545AH59">
    <property type="interactions" value="7"/>
</dbReference>
<sequence length="251" mass="27820">MVRLSGVAAKNTKGASAPRYLTIAGELRDRITTEKLAPHTLIPSERELSDQYGVSRMTARHALSLLENEGYVYRRPPRGTFVAEPRVRFHIGSFSDEITRVGRRPSAQVVWAEEREPSPSAREALDLAPGVTVHALHRLRFADDEPIALETTYFPSGLTPGLLEQGLTGSLWEVLRRQYGIVPTHARATIQSIVIDDASCARLKVRSASPGVLLTRWTYDGGGRCIEFARDVYRADRASFEVEATIPVPVE</sequence>
<name>A0A545AH59_9ACTN</name>
<dbReference type="SUPFAM" id="SSF46785">
    <property type="entry name" value="Winged helix' DNA-binding domain"/>
    <property type="match status" value="1"/>
</dbReference>
<keyword evidence="6" id="KW-1185">Reference proteome</keyword>
<dbReference type="AlphaFoldDB" id="A0A545AH59"/>
<reference evidence="5 6" key="1">
    <citation type="submission" date="2019-07" db="EMBL/GenBank/DDBJ databases">
        <title>Cryptosporangium phraense sp. nov., isolated from plant litter.</title>
        <authorList>
            <person name="Suriyachadkun C."/>
        </authorList>
    </citation>
    <scope>NUCLEOTIDE SEQUENCE [LARGE SCALE GENOMIC DNA]</scope>
    <source>
        <strain evidence="5 6">A-T 5661</strain>
    </source>
</reference>
<accession>A0A545AH59</accession>
<dbReference type="InterPro" id="IPR036388">
    <property type="entry name" value="WH-like_DNA-bd_sf"/>
</dbReference>
<dbReference type="Gene3D" id="1.10.10.10">
    <property type="entry name" value="Winged helix-like DNA-binding domain superfamily/Winged helix DNA-binding domain"/>
    <property type="match status" value="1"/>
</dbReference>
<evidence type="ECO:0000313" key="5">
    <source>
        <dbReference type="EMBL" id="TQS40651.1"/>
    </source>
</evidence>
<dbReference type="OrthoDB" id="8584262at2"/>
<keyword evidence="1" id="KW-0805">Transcription regulation</keyword>
<gene>
    <name evidence="5" type="ORF">FL583_33540</name>
</gene>
<dbReference type="SMART" id="SM00345">
    <property type="entry name" value="HTH_GNTR"/>
    <property type="match status" value="1"/>
</dbReference>
<comment type="caution">
    <text evidence="5">The sequence shown here is derived from an EMBL/GenBank/DDBJ whole genome shotgun (WGS) entry which is preliminary data.</text>
</comment>
<dbReference type="GO" id="GO:0045892">
    <property type="term" value="P:negative regulation of DNA-templated transcription"/>
    <property type="evidence" value="ECO:0007669"/>
    <property type="project" value="TreeGrafter"/>
</dbReference>
<dbReference type="SMART" id="SM00866">
    <property type="entry name" value="UTRA"/>
    <property type="match status" value="1"/>
</dbReference>